<keyword evidence="2 4" id="KW-0012">Acyltransferase</keyword>
<dbReference type="Gene3D" id="3.40.630.30">
    <property type="match status" value="1"/>
</dbReference>
<dbReference type="Pfam" id="PF00583">
    <property type="entry name" value="Acetyltransf_1"/>
    <property type="match status" value="1"/>
</dbReference>
<dbReference type="InterPro" id="IPR000182">
    <property type="entry name" value="GNAT_dom"/>
</dbReference>
<evidence type="ECO:0000256" key="2">
    <source>
        <dbReference type="ARBA" id="ARBA00023315"/>
    </source>
</evidence>
<dbReference type="EC" id="2.3.1.-" evidence="4"/>
<proteinExistence type="predicted"/>
<reference evidence="5" key="1">
    <citation type="journal article" date="2019" name="Int. J. Syst. Evol. Microbiol.">
        <title>The Global Catalogue of Microorganisms (GCM) 10K type strain sequencing project: providing services to taxonomists for standard genome sequencing and annotation.</title>
        <authorList>
            <consortium name="The Broad Institute Genomics Platform"/>
            <consortium name="The Broad Institute Genome Sequencing Center for Infectious Disease"/>
            <person name="Wu L."/>
            <person name="Ma J."/>
        </authorList>
    </citation>
    <scope>NUCLEOTIDE SEQUENCE [LARGE SCALE GENOMIC DNA]</scope>
    <source>
        <strain evidence="5">CGMCC 1.15180</strain>
    </source>
</reference>
<dbReference type="RefSeq" id="WP_051862828.1">
    <property type="nucleotide sequence ID" value="NZ_JBHSPX010000008.1"/>
</dbReference>
<dbReference type="PANTHER" id="PTHR43877:SF1">
    <property type="entry name" value="ACETYLTRANSFERASE"/>
    <property type="match status" value="1"/>
</dbReference>
<evidence type="ECO:0000313" key="5">
    <source>
        <dbReference type="Proteomes" id="UP001596139"/>
    </source>
</evidence>
<keyword evidence="1 4" id="KW-0808">Transferase</keyword>
<dbReference type="EMBL" id="JBHSPX010000008">
    <property type="protein sequence ID" value="MFC6066516.1"/>
    <property type="molecule type" value="Genomic_DNA"/>
</dbReference>
<keyword evidence="5" id="KW-1185">Reference proteome</keyword>
<dbReference type="PROSITE" id="PS51186">
    <property type="entry name" value="GNAT"/>
    <property type="match status" value="1"/>
</dbReference>
<dbReference type="InterPro" id="IPR050832">
    <property type="entry name" value="Bact_Acetyltransf"/>
</dbReference>
<dbReference type="SUPFAM" id="SSF55729">
    <property type="entry name" value="Acyl-CoA N-acyltransferases (Nat)"/>
    <property type="match status" value="1"/>
</dbReference>
<comment type="caution">
    <text evidence="4">The sequence shown here is derived from an EMBL/GenBank/DDBJ whole genome shotgun (WGS) entry which is preliminary data.</text>
</comment>
<dbReference type="Proteomes" id="UP001596139">
    <property type="component" value="Unassembled WGS sequence"/>
</dbReference>
<organism evidence="4 5">
    <name type="scientific">Streptomyces ochraceiscleroticus</name>
    <dbReference type="NCBI Taxonomy" id="47761"/>
    <lineage>
        <taxon>Bacteria</taxon>
        <taxon>Bacillati</taxon>
        <taxon>Actinomycetota</taxon>
        <taxon>Actinomycetes</taxon>
        <taxon>Kitasatosporales</taxon>
        <taxon>Streptomycetaceae</taxon>
        <taxon>Streptomyces</taxon>
    </lineage>
</organism>
<evidence type="ECO:0000313" key="4">
    <source>
        <dbReference type="EMBL" id="MFC6066516.1"/>
    </source>
</evidence>
<name>A0ABW1MS96_9ACTN</name>
<dbReference type="GO" id="GO:0016746">
    <property type="term" value="F:acyltransferase activity"/>
    <property type="evidence" value="ECO:0007669"/>
    <property type="project" value="UniProtKB-KW"/>
</dbReference>
<protein>
    <submittedName>
        <fullName evidence="4">GNAT family N-acetyltransferase</fullName>
        <ecNumber evidence="4">2.3.1.-</ecNumber>
    </submittedName>
</protein>
<dbReference type="PANTHER" id="PTHR43877">
    <property type="entry name" value="AMINOALKYLPHOSPHONATE N-ACETYLTRANSFERASE-RELATED-RELATED"/>
    <property type="match status" value="1"/>
</dbReference>
<accession>A0ABW1MS96</accession>
<sequence>MGQVDVRLAVEADTPAVSHIVAESLRNSYLDLLGKSAVERLVSQQCSLTRIRTEIGAPGSGPGWLGWLVATAADGTVIGAAAGGIAEAGSGELYALCVSEAHRRRGVGTSLLTAVTEQQLRNAARQQRVSLLAAQDPAVPFLGRHGFRPAEESAADRLRYARAV</sequence>
<evidence type="ECO:0000259" key="3">
    <source>
        <dbReference type="PROSITE" id="PS51186"/>
    </source>
</evidence>
<dbReference type="InterPro" id="IPR016181">
    <property type="entry name" value="Acyl_CoA_acyltransferase"/>
</dbReference>
<dbReference type="CDD" id="cd04301">
    <property type="entry name" value="NAT_SF"/>
    <property type="match status" value="1"/>
</dbReference>
<feature type="domain" description="N-acetyltransferase" evidence="3">
    <location>
        <begin position="4"/>
        <end position="164"/>
    </location>
</feature>
<gene>
    <name evidence="4" type="ORF">ACFP4F_28770</name>
</gene>
<evidence type="ECO:0000256" key="1">
    <source>
        <dbReference type="ARBA" id="ARBA00022679"/>
    </source>
</evidence>